<evidence type="ECO:0000259" key="1">
    <source>
        <dbReference type="Pfam" id="PF02558"/>
    </source>
</evidence>
<sequence>MTGAPIAVIGPGAIGGLMAALMQRAGHDVTVVAREPTASHINEHGLDVVTDLFGAWHAPLPASTTVPRGARVLVAVKADGVAAAAGLLRDAAPTEVIALLNGVEHMDRLRAAAPEARVYGATVAGQTRRTPVGGPRPATVTHSFNLLTIVVPDAAEDLGLTAALRDTGAQLTTGGTEAEVLWKKLRFLAGLSLLTSIWKVGIGEALDRDPELTAGLLREIAAVASAEGVPSTGDELRELLAALPPQTVGSLEADLSAGRPGELDAIGGAILRAGQRHGVVMPVLTSTVDRLAASVKA</sequence>
<dbReference type="GO" id="GO:0005737">
    <property type="term" value="C:cytoplasm"/>
    <property type="evidence" value="ECO:0007669"/>
    <property type="project" value="TreeGrafter"/>
</dbReference>
<proteinExistence type="predicted"/>
<dbReference type="SUPFAM" id="SSF48179">
    <property type="entry name" value="6-phosphogluconate dehydrogenase C-terminal domain-like"/>
    <property type="match status" value="1"/>
</dbReference>
<evidence type="ECO:0000313" key="4">
    <source>
        <dbReference type="Proteomes" id="UP000627369"/>
    </source>
</evidence>
<dbReference type="InterPro" id="IPR013328">
    <property type="entry name" value="6PGD_dom2"/>
</dbReference>
<evidence type="ECO:0000259" key="2">
    <source>
        <dbReference type="Pfam" id="PF08546"/>
    </source>
</evidence>
<dbReference type="Gene3D" id="3.40.50.720">
    <property type="entry name" value="NAD(P)-binding Rossmann-like Domain"/>
    <property type="match status" value="1"/>
</dbReference>
<dbReference type="InterPro" id="IPR036291">
    <property type="entry name" value="NAD(P)-bd_dom_sf"/>
</dbReference>
<feature type="domain" description="Ketopantoate reductase C-terminal" evidence="2">
    <location>
        <begin position="180"/>
        <end position="290"/>
    </location>
</feature>
<accession>A0A919FK71</accession>
<organism evidence="3 4">
    <name type="scientific">Promicromonospora soli</name>
    <dbReference type="NCBI Taxonomy" id="2035533"/>
    <lineage>
        <taxon>Bacteria</taxon>
        <taxon>Bacillati</taxon>
        <taxon>Actinomycetota</taxon>
        <taxon>Actinomycetes</taxon>
        <taxon>Micrococcales</taxon>
        <taxon>Promicromonosporaceae</taxon>
        <taxon>Promicromonospora</taxon>
    </lineage>
</organism>
<comment type="caution">
    <text evidence="3">The sequence shown here is derived from an EMBL/GenBank/DDBJ whole genome shotgun (WGS) entry which is preliminary data.</text>
</comment>
<reference evidence="3" key="1">
    <citation type="journal article" date="2014" name="Int. J. Syst. Evol. Microbiol.">
        <title>Complete genome sequence of Corynebacterium casei LMG S-19264T (=DSM 44701T), isolated from a smear-ripened cheese.</title>
        <authorList>
            <consortium name="US DOE Joint Genome Institute (JGI-PGF)"/>
            <person name="Walter F."/>
            <person name="Albersmeier A."/>
            <person name="Kalinowski J."/>
            <person name="Ruckert C."/>
        </authorList>
    </citation>
    <scope>NUCLEOTIDE SEQUENCE</scope>
    <source>
        <strain evidence="3">CGMCC 4.7398</strain>
    </source>
</reference>
<reference evidence="3" key="2">
    <citation type="submission" date="2020-09" db="EMBL/GenBank/DDBJ databases">
        <authorList>
            <person name="Sun Q."/>
            <person name="Zhou Y."/>
        </authorList>
    </citation>
    <scope>NUCLEOTIDE SEQUENCE</scope>
    <source>
        <strain evidence="3">CGMCC 4.7398</strain>
    </source>
</reference>
<protein>
    <submittedName>
        <fullName evidence="3">2-dehydropantoate 2-reductase</fullName>
    </submittedName>
</protein>
<dbReference type="PANTHER" id="PTHR21708:SF26">
    <property type="entry name" value="2-DEHYDROPANTOATE 2-REDUCTASE"/>
    <property type="match status" value="1"/>
</dbReference>
<dbReference type="AlphaFoldDB" id="A0A919FK71"/>
<dbReference type="InterPro" id="IPR013332">
    <property type="entry name" value="KPR_N"/>
</dbReference>
<evidence type="ECO:0000313" key="3">
    <source>
        <dbReference type="EMBL" id="GHH67458.1"/>
    </source>
</evidence>
<dbReference type="PANTHER" id="PTHR21708">
    <property type="entry name" value="PROBABLE 2-DEHYDROPANTOATE 2-REDUCTASE"/>
    <property type="match status" value="1"/>
</dbReference>
<dbReference type="SUPFAM" id="SSF51735">
    <property type="entry name" value="NAD(P)-binding Rossmann-fold domains"/>
    <property type="match status" value="1"/>
</dbReference>
<dbReference type="InterPro" id="IPR051402">
    <property type="entry name" value="KPR-Related"/>
</dbReference>
<gene>
    <name evidence="3" type="ORF">GCM10017772_09220</name>
</gene>
<dbReference type="Proteomes" id="UP000627369">
    <property type="component" value="Unassembled WGS sequence"/>
</dbReference>
<dbReference type="InterPro" id="IPR008927">
    <property type="entry name" value="6-PGluconate_DH-like_C_sf"/>
</dbReference>
<dbReference type="EMBL" id="BNAS01000001">
    <property type="protein sequence ID" value="GHH67458.1"/>
    <property type="molecule type" value="Genomic_DNA"/>
</dbReference>
<dbReference type="Gene3D" id="1.10.1040.10">
    <property type="entry name" value="N-(1-d-carboxylethyl)-l-norvaline Dehydrogenase, domain 2"/>
    <property type="match status" value="1"/>
</dbReference>
<name>A0A919FK71_9MICO</name>
<dbReference type="Pfam" id="PF02558">
    <property type="entry name" value="ApbA"/>
    <property type="match status" value="1"/>
</dbReference>
<dbReference type="Pfam" id="PF08546">
    <property type="entry name" value="ApbA_C"/>
    <property type="match status" value="1"/>
</dbReference>
<dbReference type="InterPro" id="IPR013752">
    <property type="entry name" value="KPA_reductase"/>
</dbReference>
<dbReference type="RefSeq" id="WP_189668043.1">
    <property type="nucleotide sequence ID" value="NZ_BNAS01000001.1"/>
</dbReference>
<feature type="domain" description="Ketopantoate reductase N-terminal" evidence="1">
    <location>
        <begin position="6"/>
        <end position="131"/>
    </location>
</feature>
<keyword evidence="4" id="KW-1185">Reference proteome</keyword>